<organism evidence="1 2">
    <name type="scientific">Chaenocephalus aceratus</name>
    <name type="common">Blackfin icefish</name>
    <name type="synonym">Chaenichthys aceratus</name>
    <dbReference type="NCBI Taxonomy" id="36190"/>
    <lineage>
        <taxon>Eukaryota</taxon>
        <taxon>Metazoa</taxon>
        <taxon>Chordata</taxon>
        <taxon>Craniata</taxon>
        <taxon>Vertebrata</taxon>
        <taxon>Euteleostomi</taxon>
        <taxon>Actinopterygii</taxon>
        <taxon>Neopterygii</taxon>
        <taxon>Teleostei</taxon>
        <taxon>Neoteleostei</taxon>
        <taxon>Acanthomorphata</taxon>
        <taxon>Eupercaria</taxon>
        <taxon>Perciformes</taxon>
        <taxon>Notothenioidei</taxon>
        <taxon>Channichthyidae</taxon>
        <taxon>Chaenocephalus</taxon>
    </lineage>
</organism>
<name>A0ACB9X528_CHAAC</name>
<protein>
    <submittedName>
        <fullName evidence="1">Uncharacterized protein</fullName>
    </submittedName>
</protein>
<accession>A0ACB9X528</accession>
<feature type="non-terminal residue" evidence="1">
    <location>
        <position position="1"/>
    </location>
</feature>
<dbReference type="EMBL" id="CM043793">
    <property type="protein sequence ID" value="KAI4821369.1"/>
    <property type="molecule type" value="Genomic_DNA"/>
</dbReference>
<comment type="caution">
    <text evidence="1">The sequence shown here is derived from an EMBL/GenBank/DDBJ whole genome shotgun (WGS) entry which is preliminary data.</text>
</comment>
<evidence type="ECO:0000313" key="1">
    <source>
        <dbReference type="EMBL" id="KAI4821369.1"/>
    </source>
</evidence>
<reference evidence="1" key="1">
    <citation type="submission" date="2022-05" db="EMBL/GenBank/DDBJ databases">
        <title>Chromosome-level genome of Chaenocephalus aceratus.</title>
        <authorList>
            <person name="Park H."/>
        </authorList>
    </citation>
    <scope>NUCLEOTIDE SEQUENCE</scope>
    <source>
        <strain evidence="1">KU_202001</strain>
    </source>
</reference>
<evidence type="ECO:0000313" key="2">
    <source>
        <dbReference type="Proteomes" id="UP001057452"/>
    </source>
</evidence>
<dbReference type="Proteomes" id="UP001057452">
    <property type="component" value="Chromosome 9"/>
</dbReference>
<proteinExistence type="predicted"/>
<feature type="non-terminal residue" evidence="1">
    <location>
        <position position="131"/>
    </location>
</feature>
<gene>
    <name evidence="1" type="ORF">KUCAC02_029303</name>
</gene>
<keyword evidence="2" id="KW-1185">Reference proteome</keyword>
<sequence>LCILSGWGQRSALWRLGSTVVRRLHSVAKDRPCFSPSVLSSHATYQPIATSSTPAVSASSSVSQSTSRTQFTGPYHITLQALTIERTCRSLAQRHQTPCTRTRLPPRVPTGGPTWLLLTHSRLWRETRSGQ</sequence>